<protein>
    <recommendedName>
        <fullName evidence="2">Alginate lyase 2 domain-containing protein</fullName>
    </recommendedName>
</protein>
<proteinExistence type="predicted"/>
<evidence type="ECO:0000313" key="4">
    <source>
        <dbReference type="Proteomes" id="UP000236290"/>
    </source>
</evidence>
<dbReference type="Pfam" id="PF08787">
    <property type="entry name" value="Alginate_lyase2"/>
    <property type="match status" value="1"/>
</dbReference>
<dbReference type="OrthoDB" id="77013at2759"/>
<gene>
    <name evidence="3" type="ORF">THARTR1_03823</name>
</gene>
<dbReference type="Gene3D" id="2.60.120.200">
    <property type="match status" value="1"/>
</dbReference>
<feature type="signal peptide" evidence="1">
    <location>
        <begin position="1"/>
        <end position="22"/>
    </location>
</feature>
<evidence type="ECO:0000259" key="2">
    <source>
        <dbReference type="Pfam" id="PF08787"/>
    </source>
</evidence>
<name>A0A2K0UEV7_TRIHA</name>
<sequence>MLFSKSDMAIVAITFFSSAASALNPSCAPGGNFDLSKFVLQLPTGTTNNPDQIPASRLVGCGGYQDPGHHYFFTESGDGAMVMKAPGGGRCATFAGAPRCRSEFGETGSWSSTAAVNRLTADLLVTGGSSICIGQVFQSNSNNKPLAEVYYNGNGQITVGVEFVATGGQGQDLNNIGTVTPGSRFHYEMRFENGALQFSLNGGAFKTLKQYFTTSRAFFKMGNYNQGGDDSDIHVFGLTVQH</sequence>
<dbReference type="InterPro" id="IPR014895">
    <property type="entry name" value="Alginate_lyase_2"/>
</dbReference>
<feature type="domain" description="Alginate lyase 2" evidence="2">
    <location>
        <begin position="33"/>
        <end position="233"/>
    </location>
</feature>
<reference evidence="3 4" key="1">
    <citation type="submission" date="2017-02" db="EMBL/GenBank/DDBJ databases">
        <title>Genomes of Trichoderma spp. with biocontrol activity.</title>
        <authorList>
            <person name="Gardiner D."/>
            <person name="Kazan K."/>
            <person name="Vos C."/>
            <person name="Harvey P."/>
        </authorList>
    </citation>
    <scope>NUCLEOTIDE SEQUENCE [LARGE SCALE GENOMIC DNA]</scope>
    <source>
        <strain evidence="3 4">Tr1</strain>
    </source>
</reference>
<dbReference type="EMBL" id="MTYI01000048">
    <property type="protein sequence ID" value="PNP56298.1"/>
    <property type="molecule type" value="Genomic_DNA"/>
</dbReference>
<dbReference type="AlphaFoldDB" id="A0A2K0UEV7"/>
<feature type="chain" id="PRO_5014438733" description="Alginate lyase 2 domain-containing protein" evidence="1">
    <location>
        <begin position="23"/>
        <end position="242"/>
    </location>
</feature>
<dbReference type="SUPFAM" id="SSF49899">
    <property type="entry name" value="Concanavalin A-like lectins/glucanases"/>
    <property type="match status" value="1"/>
</dbReference>
<organism evidence="3 4">
    <name type="scientific">Trichoderma harzianum</name>
    <name type="common">Hypocrea lixii</name>
    <dbReference type="NCBI Taxonomy" id="5544"/>
    <lineage>
        <taxon>Eukaryota</taxon>
        <taxon>Fungi</taxon>
        <taxon>Dikarya</taxon>
        <taxon>Ascomycota</taxon>
        <taxon>Pezizomycotina</taxon>
        <taxon>Sordariomycetes</taxon>
        <taxon>Hypocreomycetidae</taxon>
        <taxon>Hypocreales</taxon>
        <taxon>Hypocreaceae</taxon>
        <taxon>Trichoderma</taxon>
    </lineage>
</organism>
<dbReference type="Proteomes" id="UP000236290">
    <property type="component" value="Unassembled WGS sequence"/>
</dbReference>
<accession>A0A2K0UEV7</accession>
<keyword evidence="1" id="KW-0732">Signal</keyword>
<evidence type="ECO:0000313" key="3">
    <source>
        <dbReference type="EMBL" id="PNP56298.1"/>
    </source>
</evidence>
<evidence type="ECO:0000256" key="1">
    <source>
        <dbReference type="SAM" id="SignalP"/>
    </source>
</evidence>
<dbReference type="InterPro" id="IPR013320">
    <property type="entry name" value="ConA-like_dom_sf"/>
</dbReference>
<comment type="caution">
    <text evidence="3">The sequence shown here is derived from an EMBL/GenBank/DDBJ whole genome shotgun (WGS) entry which is preliminary data.</text>
</comment>